<evidence type="ECO:0000313" key="2">
    <source>
        <dbReference type="EMBL" id="KIM33116.1"/>
    </source>
</evidence>
<protein>
    <submittedName>
        <fullName evidence="2">Uncharacterized protein</fullName>
    </submittedName>
</protein>
<evidence type="ECO:0000256" key="1">
    <source>
        <dbReference type="SAM" id="MobiDB-lite"/>
    </source>
</evidence>
<accession>A0A0C3BNW8</accession>
<proteinExistence type="predicted"/>
<feature type="compositionally biased region" description="Polar residues" evidence="1">
    <location>
        <begin position="1"/>
        <end position="11"/>
    </location>
</feature>
<dbReference type="STRING" id="933852.A0A0C3BNW8"/>
<sequence length="350" mass="39296">MSSELQPNNPRQGVKRDAQGQPKSQNTADGELSVEVRRILDNISTSKLVSIFEPAFREHVKLRAPTANVDQVIENLKKDTNREKIYQLASLSPLVIAQLKEQNRYQPFQSQDSEMEVDTHTSPPPPDDINPIVNIPTLSDFAPSTNLQEPRPLAPSRNTTVVDVFYTAGRGKNKTFEHAFDVSEVDYVRALAWSRRFYRFDQSNEHLAYHFKVVLSSDVQQLFASLAALDIVGPTKLPLSDGNDSNEIQEAFKRAQAQYNLIVAQSLYELPTAWPSNADYLVDLNHDKSRELCPSSEDDPYLDITDIIQKGSNTFTLVEFKDAQKYTFCLFQKSPSPEEIEMAAGTAAAA</sequence>
<organism evidence="2 3">
    <name type="scientific">Serendipita vermifera MAFF 305830</name>
    <dbReference type="NCBI Taxonomy" id="933852"/>
    <lineage>
        <taxon>Eukaryota</taxon>
        <taxon>Fungi</taxon>
        <taxon>Dikarya</taxon>
        <taxon>Basidiomycota</taxon>
        <taxon>Agaricomycotina</taxon>
        <taxon>Agaricomycetes</taxon>
        <taxon>Sebacinales</taxon>
        <taxon>Serendipitaceae</taxon>
        <taxon>Serendipita</taxon>
    </lineage>
</organism>
<dbReference type="Proteomes" id="UP000054097">
    <property type="component" value="Unassembled WGS sequence"/>
</dbReference>
<gene>
    <name evidence="2" type="ORF">M408DRAFT_325940</name>
</gene>
<dbReference type="HOGENOM" id="CLU_877488_0_0_1"/>
<name>A0A0C3BNW8_SERVB</name>
<reference evidence="2 3" key="1">
    <citation type="submission" date="2014-04" db="EMBL/GenBank/DDBJ databases">
        <authorList>
            <consortium name="DOE Joint Genome Institute"/>
            <person name="Kuo A."/>
            <person name="Zuccaro A."/>
            <person name="Kohler A."/>
            <person name="Nagy L.G."/>
            <person name="Floudas D."/>
            <person name="Copeland A."/>
            <person name="Barry K.W."/>
            <person name="Cichocki N."/>
            <person name="Veneault-Fourrey C."/>
            <person name="LaButti K."/>
            <person name="Lindquist E.A."/>
            <person name="Lipzen A."/>
            <person name="Lundell T."/>
            <person name="Morin E."/>
            <person name="Murat C."/>
            <person name="Sun H."/>
            <person name="Tunlid A."/>
            <person name="Henrissat B."/>
            <person name="Grigoriev I.V."/>
            <person name="Hibbett D.S."/>
            <person name="Martin F."/>
            <person name="Nordberg H.P."/>
            <person name="Cantor M.N."/>
            <person name="Hua S.X."/>
        </authorList>
    </citation>
    <scope>NUCLEOTIDE SEQUENCE [LARGE SCALE GENOMIC DNA]</scope>
    <source>
        <strain evidence="2 3">MAFF 305830</strain>
    </source>
</reference>
<reference evidence="3" key="2">
    <citation type="submission" date="2015-01" db="EMBL/GenBank/DDBJ databases">
        <title>Evolutionary Origins and Diversification of the Mycorrhizal Mutualists.</title>
        <authorList>
            <consortium name="DOE Joint Genome Institute"/>
            <consortium name="Mycorrhizal Genomics Consortium"/>
            <person name="Kohler A."/>
            <person name="Kuo A."/>
            <person name="Nagy L.G."/>
            <person name="Floudas D."/>
            <person name="Copeland A."/>
            <person name="Barry K.W."/>
            <person name="Cichocki N."/>
            <person name="Veneault-Fourrey C."/>
            <person name="LaButti K."/>
            <person name="Lindquist E.A."/>
            <person name="Lipzen A."/>
            <person name="Lundell T."/>
            <person name="Morin E."/>
            <person name="Murat C."/>
            <person name="Riley R."/>
            <person name="Ohm R."/>
            <person name="Sun H."/>
            <person name="Tunlid A."/>
            <person name="Henrissat B."/>
            <person name="Grigoriev I.V."/>
            <person name="Hibbett D.S."/>
            <person name="Martin F."/>
        </authorList>
    </citation>
    <scope>NUCLEOTIDE SEQUENCE [LARGE SCALE GENOMIC DNA]</scope>
    <source>
        <strain evidence="3">MAFF 305830</strain>
    </source>
</reference>
<dbReference type="EMBL" id="KN824278">
    <property type="protein sequence ID" value="KIM33116.1"/>
    <property type="molecule type" value="Genomic_DNA"/>
</dbReference>
<evidence type="ECO:0000313" key="3">
    <source>
        <dbReference type="Proteomes" id="UP000054097"/>
    </source>
</evidence>
<feature type="region of interest" description="Disordered" evidence="1">
    <location>
        <begin position="106"/>
        <end position="127"/>
    </location>
</feature>
<dbReference type="OrthoDB" id="2968509at2759"/>
<dbReference type="AlphaFoldDB" id="A0A0C3BNW8"/>
<keyword evidence="3" id="KW-1185">Reference proteome</keyword>
<feature type="region of interest" description="Disordered" evidence="1">
    <location>
        <begin position="1"/>
        <end position="31"/>
    </location>
</feature>